<name>A0A1E1LND1_9HELO</name>
<keyword evidence="3" id="KW-1185">Reference proteome</keyword>
<proteinExistence type="predicted"/>
<evidence type="ECO:0000313" key="3">
    <source>
        <dbReference type="Proteomes" id="UP000178912"/>
    </source>
</evidence>
<organism evidence="2 3">
    <name type="scientific">Rhynchosporium agropyri</name>
    <dbReference type="NCBI Taxonomy" id="914238"/>
    <lineage>
        <taxon>Eukaryota</taxon>
        <taxon>Fungi</taxon>
        <taxon>Dikarya</taxon>
        <taxon>Ascomycota</taxon>
        <taxon>Pezizomycotina</taxon>
        <taxon>Leotiomycetes</taxon>
        <taxon>Helotiales</taxon>
        <taxon>Ploettnerulaceae</taxon>
        <taxon>Rhynchosporium</taxon>
    </lineage>
</organism>
<dbReference type="Pfam" id="PF07727">
    <property type="entry name" value="RVT_2"/>
    <property type="match status" value="1"/>
</dbReference>
<reference evidence="3" key="1">
    <citation type="submission" date="2016-03" db="EMBL/GenBank/DDBJ databases">
        <authorList>
            <person name="Guldener U."/>
        </authorList>
    </citation>
    <scope>NUCLEOTIDE SEQUENCE [LARGE SCALE GENOMIC DNA]</scope>
    <source>
        <strain evidence="3">04CH-RAC-A.6.1</strain>
    </source>
</reference>
<sequence>MGEEEGIKTKEDRTYDTILKAKEDRTRDIVLKAKEEKGAKEESKLDFIPIAPKSRLRIRSPPYSSTLLVKLIPSSLIDRFKARLIAEGFSQRLDKDYLETFSPTLKMESLRIVLAIVAFI</sequence>
<dbReference type="Proteomes" id="UP000178912">
    <property type="component" value="Unassembled WGS sequence"/>
</dbReference>
<evidence type="ECO:0000313" key="2">
    <source>
        <dbReference type="EMBL" id="CZT11985.1"/>
    </source>
</evidence>
<accession>A0A1E1LND1</accession>
<dbReference type="AlphaFoldDB" id="A0A1E1LND1"/>
<feature type="domain" description="Reverse transcriptase Ty1/copia-type" evidence="1">
    <location>
        <begin position="79"/>
        <end position="118"/>
    </location>
</feature>
<dbReference type="OrthoDB" id="3562068at2759"/>
<dbReference type="EMBL" id="FJUX01000151">
    <property type="protein sequence ID" value="CZT11985.1"/>
    <property type="molecule type" value="Genomic_DNA"/>
</dbReference>
<gene>
    <name evidence="2" type="ORF">RAG0_15986</name>
</gene>
<protein>
    <recommendedName>
        <fullName evidence="1">Reverse transcriptase Ty1/copia-type domain-containing protein</fullName>
    </recommendedName>
</protein>
<dbReference type="InterPro" id="IPR013103">
    <property type="entry name" value="RVT_2"/>
</dbReference>
<evidence type="ECO:0000259" key="1">
    <source>
        <dbReference type="Pfam" id="PF07727"/>
    </source>
</evidence>